<dbReference type="InParanoid" id="A0A140L7L8"/>
<dbReference type="Proteomes" id="UP000070427">
    <property type="component" value="Unassembled WGS sequence"/>
</dbReference>
<evidence type="ECO:0000256" key="2">
    <source>
        <dbReference type="ARBA" id="ARBA00023002"/>
    </source>
</evidence>
<evidence type="ECO:0000313" key="4">
    <source>
        <dbReference type="Proteomes" id="UP000070427"/>
    </source>
</evidence>
<dbReference type="FunCoup" id="A0A140L7L8">
    <property type="interactions" value="17"/>
</dbReference>
<dbReference type="Gene3D" id="1.10.1530.10">
    <property type="match status" value="1"/>
</dbReference>
<evidence type="ECO:0000256" key="1">
    <source>
        <dbReference type="ARBA" id="ARBA00006056"/>
    </source>
</evidence>
<dbReference type="InterPro" id="IPR043144">
    <property type="entry name" value="Mal/L-sulf/L-lact_DH-like_ah"/>
</dbReference>
<dbReference type="InterPro" id="IPR036111">
    <property type="entry name" value="Mal/L-sulfo/L-lacto_DH-like_sf"/>
</dbReference>
<organism evidence="3 4">
    <name type="scientific">Fervidicola ferrireducens</name>
    <dbReference type="NCBI Taxonomy" id="520764"/>
    <lineage>
        <taxon>Bacteria</taxon>
        <taxon>Bacillati</taxon>
        <taxon>Bacillota</taxon>
        <taxon>Clostridia</taxon>
        <taxon>Thermosediminibacterales</taxon>
        <taxon>Thermosediminibacteraceae</taxon>
        <taxon>Fervidicola</taxon>
    </lineage>
</organism>
<comment type="similarity">
    <text evidence="1">Belongs to the LDH2/MDH2 oxidoreductase family.</text>
</comment>
<keyword evidence="4" id="KW-1185">Reference proteome</keyword>
<accession>A0A140L7L8</accession>
<dbReference type="InterPro" id="IPR043143">
    <property type="entry name" value="Mal/L-sulf/L-lact_DH-like_NADP"/>
</dbReference>
<gene>
    <name evidence="3" type="primary">yjmC</name>
    <name evidence="3" type="ORF">AN618_15740</name>
</gene>
<dbReference type="AlphaFoldDB" id="A0A140L7L8"/>
<dbReference type="Gene3D" id="3.30.1370.60">
    <property type="entry name" value="Hypothetical oxidoreductase yiak, domain 2"/>
    <property type="match status" value="1"/>
</dbReference>
<dbReference type="Pfam" id="PF02615">
    <property type="entry name" value="Ldh_2"/>
    <property type="match status" value="1"/>
</dbReference>
<dbReference type="EMBL" id="LOED01000019">
    <property type="protein sequence ID" value="KXG76543.1"/>
    <property type="molecule type" value="Genomic_DNA"/>
</dbReference>
<dbReference type="SUPFAM" id="SSF89733">
    <property type="entry name" value="L-sulfolactate dehydrogenase-like"/>
    <property type="match status" value="1"/>
</dbReference>
<dbReference type="EC" id="1.1.1.-" evidence="3"/>
<protein>
    <submittedName>
        <fullName evidence="3">Putative oxidoreductase YjmC</fullName>
        <ecNumber evidence="3">1.1.1.-</ecNumber>
    </submittedName>
</protein>
<comment type="caution">
    <text evidence="3">The sequence shown here is derived from an EMBL/GenBank/DDBJ whole genome shotgun (WGS) entry which is preliminary data.</text>
</comment>
<name>A0A140L7L8_9FIRM</name>
<evidence type="ECO:0000313" key="3">
    <source>
        <dbReference type="EMBL" id="KXG76543.1"/>
    </source>
</evidence>
<dbReference type="GO" id="GO:0016491">
    <property type="term" value="F:oxidoreductase activity"/>
    <property type="evidence" value="ECO:0007669"/>
    <property type="project" value="UniProtKB-KW"/>
</dbReference>
<dbReference type="PANTHER" id="PTHR11091:SF0">
    <property type="entry name" value="MALATE DEHYDROGENASE"/>
    <property type="match status" value="1"/>
</dbReference>
<dbReference type="PANTHER" id="PTHR11091">
    <property type="entry name" value="OXIDOREDUCTASE-RELATED"/>
    <property type="match status" value="1"/>
</dbReference>
<reference evidence="3 4" key="1">
    <citation type="submission" date="2015-12" db="EMBL/GenBank/DDBJ databases">
        <title>Draft genome sequnece of Fervidicola ferrireducens strain Y170.</title>
        <authorList>
            <person name="Patel B.K."/>
        </authorList>
    </citation>
    <scope>NUCLEOTIDE SEQUENCE [LARGE SCALE GENOMIC DNA]</scope>
    <source>
        <strain evidence="3 4">Y170</strain>
    </source>
</reference>
<keyword evidence="2 3" id="KW-0560">Oxidoreductase</keyword>
<proteinExistence type="inferred from homology"/>
<sequence length="348" mass="37159">MKIPVETLKSAAYEILVGLGENPENARTVSEILVRADMRGISTHGTYLLNVISMRREGGQINIPTHPEVVLDKEAVALVDGKDGIGMVAANLALEIAMEKAEKYGVGMVLIRNANNVGCLGCYTQRAAENGKIAIMSSNAAPAMAPWGAAEKFLGTNPIAISIPAKTVNFTADMATSVVARGKIREALRNGKTIPDNWAMDPEGRPTTDPAKALEGSLMPIGGPKGSSLAMAVDIISGVLAGSGYGNKLKSFHVLEGPTGVGASCIVIDVSHFMDVESFKEMMENYFNMVKNLKKAEGVEEIFIPGEIEYRKEKKSLKEGVEISDKLAGSLNELLKKVGSNLRIIDEN</sequence>
<dbReference type="RefSeq" id="WP_066353690.1">
    <property type="nucleotide sequence ID" value="NZ_LOED01000019.1"/>
</dbReference>
<dbReference type="InterPro" id="IPR003767">
    <property type="entry name" value="Malate/L-lactate_DH-like"/>
</dbReference>
<dbReference type="STRING" id="520764.AN618_15740"/>